<dbReference type="InterPro" id="IPR010982">
    <property type="entry name" value="Lambda_DNA-bd_dom_sf"/>
</dbReference>
<evidence type="ECO:0000259" key="1">
    <source>
        <dbReference type="PROSITE" id="PS50943"/>
    </source>
</evidence>
<dbReference type="CDD" id="cd00093">
    <property type="entry name" value="HTH_XRE"/>
    <property type="match status" value="1"/>
</dbReference>
<dbReference type="AlphaFoldDB" id="A0A3B1BVR7"/>
<sequence>MKGSKRLGQMIREIRGGLTQRQFAKLLCVSQGTVAKYEAGQSFPKVETLCCIAEYSGEAVERILFDSKNVERNKDATDINKKDDRLIISNDEIELVIALREIAKHEPEMRALTMSLVYEIVNAVKSKLIQSE</sequence>
<accession>A0A3B1BVR7</accession>
<dbReference type="SUPFAM" id="SSF47413">
    <property type="entry name" value="lambda repressor-like DNA-binding domains"/>
    <property type="match status" value="1"/>
</dbReference>
<organism evidence="2">
    <name type="scientific">hydrothermal vent metagenome</name>
    <dbReference type="NCBI Taxonomy" id="652676"/>
    <lineage>
        <taxon>unclassified sequences</taxon>
        <taxon>metagenomes</taxon>
        <taxon>ecological metagenomes</taxon>
    </lineage>
</organism>
<dbReference type="SMART" id="SM00530">
    <property type="entry name" value="HTH_XRE"/>
    <property type="match status" value="1"/>
</dbReference>
<dbReference type="Gene3D" id="1.10.260.40">
    <property type="entry name" value="lambda repressor-like DNA-binding domains"/>
    <property type="match status" value="1"/>
</dbReference>
<dbReference type="InterPro" id="IPR001387">
    <property type="entry name" value="Cro/C1-type_HTH"/>
</dbReference>
<protein>
    <recommendedName>
        <fullName evidence="1">HTH cro/C1-type domain-containing protein</fullName>
    </recommendedName>
</protein>
<dbReference type="EMBL" id="UOGA01000010">
    <property type="protein sequence ID" value="VAX14760.1"/>
    <property type="molecule type" value="Genomic_DNA"/>
</dbReference>
<evidence type="ECO:0000313" key="2">
    <source>
        <dbReference type="EMBL" id="VAX14760.1"/>
    </source>
</evidence>
<dbReference type="Pfam" id="PF01381">
    <property type="entry name" value="HTH_3"/>
    <property type="match status" value="1"/>
</dbReference>
<dbReference type="PROSITE" id="PS50943">
    <property type="entry name" value="HTH_CROC1"/>
    <property type="match status" value="1"/>
</dbReference>
<gene>
    <name evidence="2" type="ORF">MNBD_NITROSPINAE04-804</name>
</gene>
<feature type="domain" description="HTH cro/C1-type" evidence="1">
    <location>
        <begin position="11"/>
        <end position="63"/>
    </location>
</feature>
<dbReference type="GO" id="GO:0003677">
    <property type="term" value="F:DNA binding"/>
    <property type="evidence" value="ECO:0007669"/>
    <property type="project" value="InterPro"/>
</dbReference>
<name>A0A3B1BVR7_9ZZZZ</name>
<reference evidence="2" key="1">
    <citation type="submission" date="2018-06" db="EMBL/GenBank/DDBJ databases">
        <authorList>
            <person name="Zhirakovskaya E."/>
        </authorList>
    </citation>
    <scope>NUCLEOTIDE SEQUENCE</scope>
</reference>
<proteinExistence type="predicted"/>